<keyword evidence="2" id="KW-1185">Reference proteome</keyword>
<dbReference type="Proteomes" id="UP000188637">
    <property type="component" value="Unassembled WGS sequence"/>
</dbReference>
<organism evidence="1 2">
    <name type="scientific">Candidatus Epulonipiscium fishelsonii</name>
    <dbReference type="NCBI Taxonomy" id="77094"/>
    <lineage>
        <taxon>Bacteria</taxon>
        <taxon>Bacillati</taxon>
        <taxon>Bacillota</taxon>
        <taxon>Clostridia</taxon>
        <taxon>Lachnospirales</taxon>
        <taxon>Lachnospiraceae</taxon>
        <taxon>Candidatus Epulonipiscium</taxon>
    </lineage>
</organism>
<evidence type="ECO:0000313" key="1">
    <source>
        <dbReference type="EMBL" id="ONI46576.1"/>
    </source>
</evidence>
<sequence length="383" mass="42867">MKKFLPTLLVLGLSISLSDSVYAAEPLESDMNPKGLEIESIKKYKFEVAAGGEEIATDSEEIEKTKNLHSIKTMDEDIIKDLSNGIKLQDKDSKSGFTQSWTATIANQGDIVYVTTTLAPNQILNATLVCPKNENLNYDLFVYEMDNLGNLTKLVARSNTETYMNEYTDGTVKTIDESAGFVNKGFETKEYAIIVAATEGGSTTDTFELILNRDEPGNYDIAEPSDREVKVDYEVDDEGNIDYEFEVDSEVKVDYEFDGDMGAKNVAYHEGKKFRFEDNFSVTIQVTNQSEIPIENYPVELVWESDFWETSISDSGITDEEGMVTLELSASSSAGLNSYFISGAIDFTHYYDVDKVFIKNSDTDEELEGPIEVYHFAYSVYEG</sequence>
<reference evidence="1" key="1">
    <citation type="submission" date="2016-08" db="EMBL/GenBank/DDBJ databases">
        <authorList>
            <person name="Ngugi D.K."/>
            <person name="Miyake S."/>
            <person name="Stingl U."/>
        </authorList>
    </citation>
    <scope>NUCLEOTIDE SEQUENCE</scope>
    <source>
        <strain evidence="1">SCG-D08WGA-EpuloA1</strain>
    </source>
</reference>
<proteinExistence type="predicted"/>
<accession>A0ACC8XJP4</accession>
<dbReference type="EMBL" id="LJHD01000002">
    <property type="protein sequence ID" value="ONI46576.1"/>
    <property type="molecule type" value="Genomic_DNA"/>
</dbReference>
<protein>
    <submittedName>
        <fullName evidence="1">Uncharacterized protein</fullName>
    </submittedName>
</protein>
<name>A0ACC8XJP4_9FIRM</name>
<evidence type="ECO:0000313" key="2">
    <source>
        <dbReference type="Proteomes" id="UP000188637"/>
    </source>
</evidence>
<gene>
    <name evidence="1" type="ORF">AN640_00680</name>
</gene>
<comment type="caution">
    <text evidence="1">The sequence shown here is derived from an EMBL/GenBank/DDBJ whole genome shotgun (WGS) entry which is preliminary data.</text>
</comment>